<dbReference type="PANTHER" id="PTHR43531">
    <property type="entry name" value="PROTEIN ICFG"/>
    <property type="match status" value="1"/>
</dbReference>
<evidence type="ECO:0000256" key="2">
    <source>
        <dbReference type="ARBA" id="ARBA00029447"/>
    </source>
</evidence>
<evidence type="ECO:0000256" key="1">
    <source>
        <dbReference type="ARBA" id="ARBA00022500"/>
    </source>
</evidence>
<dbReference type="AlphaFoldDB" id="A0AAX2AGK7"/>
<dbReference type="GO" id="GO:0004888">
    <property type="term" value="F:transmembrane signaling receptor activity"/>
    <property type="evidence" value="ECO:0007669"/>
    <property type="project" value="TreeGrafter"/>
</dbReference>
<evidence type="ECO:0000256" key="4">
    <source>
        <dbReference type="SAM" id="Phobius"/>
    </source>
</evidence>
<evidence type="ECO:0000313" key="7">
    <source>
        <dbReference type="Proteomes" id="UP000290092"/>
    </source>
</evidence>
<comment type="similarity">
    <text evidence="2">Belongs to the methyl-accepting chemotaxis (MCP) protein family.</text>
</comment>
<dbReference type="InterPro" id="IPR004089">
    <property type="entry name" value="MCPsignal_dom"/>
</dbReference>
<accession>A0AAX2AGK7</accession>
<dbReference type="InterPro" id="IPR051310">
    <property type="entry name" value="MCP_chemotaxis"/>
</dbReference>
<comment type="caution">
    <text evidence="6">The sequence shown here is derived from an EMBL/GenBank/DDBJ whole genome shotgun (WGS) entry which is preliminary data.</text>
</comment>
<dbReference type="Pfam" id="PF00015">
    <property type="entry name" value="MCPsignal"/>
    <property type="match status" value="1"/>
</dbReference>
<dbReference type="GO" id="GO:0005886">
    <property type="term" value="C:plasma membrane"/>
    <property type="evidence" value="ECO:0007669"/>
    <property type="project" value="TreeGrafter"/>
</dbReference>
<protein>
    <submittedName>
        <fullName evidence="6">Chemotaxis protein</fullName>
    </submittedName>
</protein>
<keyword evidence="1" id="KW-0145">Chemotaxis</keyword>
<dbReference type="GO" id="GO:0007165">
    <property type="term" value="P:signal transduction"/>
    <property type="evidence" value="ECO:0007669"/>
    <property type="project" value="UniProtKB-KW"/>
</dbReference>
<dbReference type="EMBL" id="NXID01000013">
    <property type="protein sequence ID" value="RXK16147.1"/>
    <property type="molecule type" value="Genomic_DNA"/>
</dbReference>
<dbReference type="GO" id="GO:0006935">
    <property type="term" value="P:chemotaxis"/>
    <property type="evidence" value="ECO:0007669"/>
    <property type="project" value="UniProtKB-KW"/>
</dbReference>
<gene>
    <name evidence="6" type="ORF">CP985_04660</name>
</gene>
<keyword evidence="4" id="KW-1133">Transmembrane helix</keyword>
<name>A0AAX2AGK7_9BACT</name>
<keyword evidence="7" id="KW-1185">Reference proteome</keyword>
<feature type="domain" description="Methyl-accepting transducer" evidence="5">
    <location>
        <begin position="213"/>
        <end position="438"/>
    </location>
</feature>
<sequence>MQIFKSLYFRMTIIHYIGMILLPLNAILFSEDLISKSIQIILAIALIFHELDERKNGKQLSSKLIEFLKNMDNKNIKFNINTNMASEYSKIKQIIDEREKKLLLSQEEEKILLKESKEVMALLIKGDYSKQINSKSSNISLEELKNSLNDMIQKSKSHFTNINNILKEYTSYNYKNSLSIENLEEKSDLKKMIDAINLLKESIVLMLKENNINANALQNSSFTLLNSVEKLNKSALDTQEILNNTNSIITNVTENITTIFNKSAQMSSLADSVTTCTNNGEKLAKQTSLSMDNINEKVEAINEAITIIDQIAFQTNILSLNAAVEAATAGEAGKGFAVVAQEVRNLAFRSTQAAKEIKHLVEEATTKANKGKSVASQMISDYEQLALNISQTTTMIEEVSNISKNQQDNILNINEKVFSLKEQINTNIEVANITNKISNESSFIANKIVQESKNKIF</sequence>
<dbReference type="SUPFAM" id="SSF58104">
    <property type="entry name" value="Methyl-accepting chemotaxis protein (MCP) signaling domain"/>
    <property type="match status" value="1"/>
</dbReference>
<dbReference type="Proteomes" id="UP000290092">
    <property type="component" value="Unassembled WGS sequence"/>
</dbReference>
<dbReference type="KEGG" id="amyt:AMYT_2120"/>
<keyword evidence="3" id="KW-0807">Transducer</keyword>
<proteinExistence type="inferred from homology"/>
<dbReference type="SMART" id="SM00283">
    <property type="entry name" value="MA"/>
    <property type="match status" value="1"/>
</dbReference>
<evidence type="ECO:0000259" key="5">
    <source>
        <dbReference type="PROSITE" id="PS50111"/>
    </source>
</evidence>
<evidence type="ECO:0000313" key="6">
    <source>
        <dbReference type="EMBL" id="RXK16147.1"/>
    </source>
</evidence>
<reference evidence="6 7" key="1">
    <citation type="submission" date="2017-09" db="EMBL/GenBank/DDBJ databases">
        <title>Genomics of the genus Arcobacter.</title>
        <authorList>
            <person name="Perez-Cataluna A."/>
            <person name="Figueras M.J."/>
            <person name="Salas-Masso N."/>
        </authorList>
    </citation>
    <scope>NUCLEOTIDE SEQUENCE [LARGE SCALE GENOMIC DNA]</scope>
    <source>
        <strain evidence="6 7">CECT 7386</strain>
    </source>
</reference>
<keyword evidence="4" id="KW-0812">Transmembrane</keyword>
<dbReference type="PROSITE" id="PS50111">
    <property type="entry name" value="CHEMOTAXIS_TRANSDUC_2"/>
    <property type="match status" value="1"/>
</dbReference>
<organism evidence="6 7">
    <name type="scientific">Malaciobacter mytili LMG 24559</name>
    <dbReference type="NCBI Taxonomy" id="1032238"/>
    <lineage>
        <taxon>Bacteria</taxon>
        <taxon>Pseudomonadati</taxon>
        <taxon>Campylobacterota</taxon>
        <taxon>Epsilonproteobacteria</taxon>
        <taxon>Campylobacterales</taxon>
        <taxon>Arcobacteraceae</taxon>
        <taxon>Malaciobacter</taxon>
    </lineage>
</organism>
<feature type="transmembrane region" description="Helical" evidence="4">
    <location>
        <begin position="7"/>
        <end position="27"/>
    </location>
</feature>
<dbReference type="PANTHER" id="PTHR43531:SF11">
    <property type="entry name" value="METHYL-ACCEPTING CHEMOTAXIS PROTEIN 3"/>
    <property type="match status" value="1"/>
</dbReference>
<dbReference type="Gene3D" id="1.10.287.950">
    <property type="entry name" value="Methyl-accepting chemotaxis protein"/>
    <property type="match status" value="1"/>
</dbReference>
<evidence type="ECO:0000256" key="3">
    <source>
        <dbReference type="PROSITE-ProRule" id="PRU00284"/>
    </source>
</evidence>
<keyword evidence="4" id="KW-0472">Membrane</keyword>
<dbReference type="RefSeq" id="WP_114842496.1">
    <property type="nucleotide sequence ID" value="NZ_CP031219.1"/>
</dbReference>